<dbReference type="Pfam" id="PF22936">
    <property type="entry name" value="Pol_BBD"/>
    <property type="match status" value="1"/>
</dbReference>
<sequence>MAVPNEELCPDWILLSYSNMHVAKHKAWFKTYTPWTSTLSSIFGNHPELEVFGIGTVDLTTKLNMDASATATVTLTNVLHVPDFPCNAIGQPIGDEHTVVFSKLPGKAGIFNASGDKMAQFKSGHILFLVDVVAPIGHRLHETSLTSNKPLMLSYHWDAVETSKWEAAKTSVTNQAAVPSKPTFDGSRLYRQAERTFLNKRFKSEYKFLRSHGLSIHKDEDREEGRAIIRELMHFDENEPNVDV</sequence>
<accession>A0A8K0VWV1</accession>
<comment type="caution">
    <text evidence="2">The sequence shown here is derived from an EMBL/GenBank/DDBJ whole genome shotgun (WGS) entry which is preliminary data.</text>
</comment>
<dbReference type="AlphaFoldDB" id="A0A8K0VWV1"/>
<dbReference type="PANTHER" id="PTHR40628:SF1">
    <property type="entry name" value="CHROMO DOMAIN-CONTAINING PROTEIN"/>
    <property type="match status" value="1"/>
</dbReference>
<name>A0A8K0VWV1_9PLEO</name>
<keyword evidence="3" id="KW-1185">Reference proteome</keyword>
<gene>
    <name evidence="2" type="ORF">FB567DRAFT_605414</name>
</gene>
<dbReference type="EMBL" id="JAGMVJ010000014">
    <property type="protein sequence ID" value="KAH7082182.1"/>
    <property type="molecule type" value="Genomic_DNA"/>
</dbReference>
<dbReference type="Proteomes" id="UP000813461">
    <property type="component" value="Unassembled WGS sequence"/>
</dbReference>
<reference evidence="2" key="1">
    <citation type="journal article" date="2021" name="Nat. Commun.">
        <title>Genetic determinants of endophytism in the Arabidopsis root mycobiome.</title>
        <authorList>
            <person name="Mesny F."/>
            <person name="Miyauchi S."/>
            <person name="Thiergart T."/>
            <person name="Pickel B."/>
            <person name="Atanasova L."/>
            <person name="Karlsson M."/>
            <person name="Huettel B."/>
            <person name="Barry K.W."/>
            <person name="Haridas S."/>
            <person name="Chen C."/>
            <person name="Bauer D."/>
            <person name="Andreopoulos W."/>
            <person name="Pangilinan J."/>
            <person name="LaButti K."/>
            <person name="Riley R."/>
            <person name="Lipzen A."/>
            <person name="Clum A."/>
            <person name="Drula E."/>
            <person name="Henrissat B."/>
            <person name="Kohler A."/>
            <person name="Grigoriev I.V."/>
            <person name="Martin F.M."/>
            <person name="Hacquard S."/>
        </authorList>
    </citation>
    <scope>NUCLEOTIDE SEQUENCE</scope>
    <source>
        <strain evidence="2">MPI-SDFR-AT-0120</strain>
    </source>
</reference>
<evidence type="ECO:0000313" key="3">
    <source>
        <dbReference type="Proteomes" id="UP000813461"/>
    </source>
</evidence>
<proteinExistence type="predicted"/>
<dbReference type="PANTHER" id="PTHR40628">
    <property type="entry name" value="CHROMO DOMAIN-CONTAINING PROTEIN"/>
    <property type="match status" value="1"/>
</dbReference>
<protein>
    <recommendedName>
        <fullName evidence="1">Retrovirus-related Pol polyprotein from transposon TNT 1-94-like beta-barrel domain-containing protein</fullName>
    </recommendedName>
</protein>
<feature type="domain" description="Retrovirus-related Pol polyprotein from transposon TNT 1-94-like beta-barrel" evidence="1">
    <location>
        <begin position="12"/>
        <end position="89"/>
    </location>
</feature>
<dbReference type="OrthoDB" id="4232400at2759"/>
<organism evidence="2 3">
    <name type="scientific">Paraphoma chrysanthemicola</name>
    <dbReference type="NCBI Taxonomy" id="798071"/>
    <lineage>
        <taxon>Eukaryota</taxon>
        <taxon>Fungi</taxon>
        <taxon>Dikarya</taxon>
        <taxon>Ascomycota</taxon>
        <taxon>Pezizomycotina</taxon>
        <taxon>Dothideomycetes</taxon>
        <taxon>Pleosporomycetidae</taxon>
        <taxon>Pleosporales</taxon>
        <taxon>Pleosporineae</taxon>
        <taxon>Phaeosphaeriaceae</taxon>
        <taxon>Paraphoma</taxon>
    </lineage>
</organism>
<evidence type="ECO:0000259" key="1">
    <source>
        <dbReference type="Pfam" id="PF22936"/>
    </source>
</evidence>
<dbReference type="InterPro" id="IPR054722">
    <property type="entry name" value="PolX-like_BBD"/>
</dbReference>
<evidence type="ECO:0000313" key="2">
    <source>
        <dbReference type="EMBL" id="KAH7082182.1"/>
    </source>
</evidence>